<feature type="transmembrane region" description="Helical" evidence="6">
    <location>
        <begin position="215"/>
        <end position="234"/>
    </location>
</feature>
<dbReference type="InterPro" id="IPR004869">
    <property type="entry name" value="MMPL_dom"/>
</dbReference>
<dbReference type="GeneID" id="94366018"/>
<feature type="transmembrane region" description="Helical" evidence="6">
    <location>
        <begin position="390"/>
        <end position="411"/>
    </location>
</feature>
<dbReference type="OrthoDB" id="9794724at2"/>
<keyword evidence="9" id="KW-1185">Reference proteome</keyword>
<dbReference type="GO" id="GO:0005886">
    <property type="term" value="C:plasma membrane"/>
    <property type="evidence" value="ECO:0007669"/>
    <property type="project" value="UniProtKB-SubCell"/>
</dbReference>
<sequence>MATARAAEHEQGLTRVFARLLARPLIPALALVLITLLALWQTTQIRVAVDLSGLIGSQTQGAQAMTRYSERFAPFRAEEVLLVRAPSFASDAALTALENLVLELQFVDGVAQVISLPGLPAPGRTGAWLSGPELAGLSPAARLQLMRAESPLAAQILSESLDATLISVAAERGAAGDGFAARVMAAAGSVPELDVTPVGLLEVQRAIAVELIHDLRVLVPAAVVICLLVSAVLFRSVRAVAVISLPPIAGLVWFLGFLGATGTAIDPLMGALPVVLIVLAFSDSIHVYHAAIGALSSDTPRAEGLARALAQTAPAAAFTSLTTLIAFASLALPDSPSLNAMAWAGAVGMVLCLIAVLAMTPVLMWALGVPRAGTRAPGLFSRIVPPALALSRHGRLVAVLALGLLGGVWALQSRSEVGFRYADYLPQGAPVTEALAMMDDSGLGSDRMLVVVEADPDAPLDRVRRAANAIYGPDAAAFTEGEAGARMLERMSAQDGSAHALPVQMPIAARDIRADEALSALETRLAGAGLAAETHVVGPGYALLVEGPRIVESLRFGLYATILSITLLVALVYRSIRLALAGLVANLIPIMGVEAWLVLLGREVTIMNMIALTVAFGIAIDDTLHFLNRFRLARGDTAGRVTQAVHEAGPPMAATTLILLAGLVVTLASSLPGLSIFGGLIALAVGLALLADLFLLPGLIRWSLK</sequence>
<dbReference type="InterPro" id="IPR000731">
    <property type="entry name" value="SSD"/>
</dbReference>
<dbReference type="PANTHER" id="PTHR33406">
    <property type="entry name" value="MEMBRANE PROTEIN MJ1562-RELATED"/>
    <property type="match status" value="1"/>
</dbReference>
<name>A0A2U2C7V6_9RHOB</name>
<feature type="transmembrane region" description="Helical" evidence="6">
    <location>
        <begin position="556"/>
        <end position="573"/>
    </location>
</feature>
<dbReference type="RefSeq" id="WP_109533972.1">
    <property type="nucleotide sequence ID" value="NZ_QEYD01000008.1"/>
</dbReference>
<evidence type="ECO:0000313" key="8">
    <source>
        <dbReference type="EMBL" id="PWE27976.1"/>
    </source>
</evidence>
<dbReference type="Pfam" id="PF03176">
    <property type="entry name" value="MMPL"/>
    <property type="match status" value="2"/>
</dbReference>
<dbReference type="EMBL" id="QEYD01000008">
    <property type="protein sequence ID" value="PWE27976.1"/>
    <property type="molecule type" value="Genomic_DNA"/>
</dbReference>
<evidence type="ECO:0000259" key="7">
    <source>
        <dbReference type="PROSITE" id="PS50156"/>
    </source>
</evidence>
<keyword evidence="5 6" id="KW-0472">Membrane</keyword>
<feature type="transmembrane region" description="Helical" evidence="6">
    <location>
        <begin position="343"/>
        <end position="369"/>
    </location>
</feature>
<evidence type="ECO:0000256" key="5">
    <source>
        <dbReference type="ARBA" id="ARBA00023136"/>
    </source>
</evidence>
<dbReference type="InterPro" id="IPR050545">
    <property type="entry name" value="Mycobact_MmpL"/>
</dbReference>
<keyword evidence="3 6" id="KW-0812">Transmembrane</keyword>
<reference evidence="8 9" key="1">
    <citation type="submission" date="2018-05" db="EMBL/GenBank/DDBJ databases">
        <title>Pararhodobacter marina sp. nov., isolated from deep-sea water of the Indian Ocean.</title>
        <authorList>
            <person name="Lai Q.Sr."/>
            <person name="Liu X."/>
            <person name="Shao Z."/>
        </authorList>
    </citation>
    <scope>NUCLEOTIDE SEQUENCE [LARGE SCALE GENOMIC DNA]</scope>
    <source>
        <strain evidence="8 9">CIC4N-9</strain>
    </source>
</reference>
<protein>
    <recommendedName>
        <fullName evidence="7">SSD domain-containing protein</fullName>
    </recommendedName>
</protein>
<evidence type="ECO:0000256" key="6">
    <source>
        <dbReference type="SAM" id="Phobius"/>
    </source>
</evidence>
<feature type="transmembrane region" description="Helical" evidence="6">
    <location>
        <begin position="308"/>
        <end position="331"/>
    </location>
</feature>
<evidence type="ECO:0000313" key="9">
    <source>
        <dbReference type="Proteomes" id="UP000244940"/>
    </source>
</evidence>
<dbReference type="Proteomes" id="UP000244940">
    <property type="component" value="Unassembled WGS sequence"/>
</dbReference>
<dbReference type="Gene3D" id="1.20.1640.10">
    <property type="entry name" value="Multidrug efflux transporter AcrB transmembrane domain"/>
    <property type="match status" value="2"/>
</dbReference>
<evidence type="ECO:0000256" key="2">
    <source>
        <dbReference type="ARBA" id="ARBA00022475"/>
    </source>
</evidence>
<feature type="domain" description="SSD" evidence="7">
    <location>
        <begin position="254"/>
        <end position="366"/>
    </location>
</feature>
<feature type="transmembrane region" description="Helical" evidence="6">
    <location>
        <begin position="20"/>
        <end position="40"/>
    </location>
</feature>
<feature type="transmembrane region" description="Helical" evidence="6">
    <location>
        <begin position="648"/>
        <end position="668"/>
    </location>
</feature>
<evidence type="ECO:0000256" key="3">
    <source>
        <dbReference type="ARBA" id="ARBA00022692"/>
    </source>
</evidence>
<evidence type="ECO:0000256" key="1">
    <source>
        <dbReference type="ARBA" id="ARBA00004651"/>
    </source>
</evidence>
<feature type="transmembrane region" description="Helical" evidence="6">
    <location>
        <begin position="674"/>
        <end position="696"/>
    </location>
</feature>
<evidence type="ECO:0000256" key="4">
    <source>
        <dbReference type="ARBA" id="ARBA00022989"/>
    </source>
</evidence>
<dbReference type="PROSITE" id="PS50156">
    <property type="entry name" value="SSD"/>
    <property type="match status" value="2"/>
</dbReference>
<dbReference type="AlphaFoldDB" id="A0A2U2C7V6"/>
<comment type="caution">
    <text evidence="8">The sequence shown here is derived from an EMBL/GenBank/DDBJ whole genome shotgun (WGS) entry which is preliminary data.</text>
</comment>
<proteinExistence type="predicted"/>
<gene>
    <name evidence="8" type="ORF">C4N9_14070</name>
</gene>
<feature type="transmembrane region" description="Helical" evidence="6">
    <location>
        <begin position="241"/>
        <end position="265"/>
    </location>
</feature>
<organism evidence="8 9">
    <name type="scientific">Pararhodobacter marinus</name>
    <dbReference type="NCBI Taxonomy" id="2184063"/>
    <lineage>
        <taxon>Bacteria</taxon>
        <taxon>Pseudomonadati</taxon>
        <taxon>Pseudomonadota</taxon>
        <taxon>Alphaproteobacteria</taxon>
        <taxon>Rhodobacterales</taxon>
        <taxon>Paracoccaceae</taxon>
        <taxon>Pararhodobacter</taxon>
    </lineage>
</organism>
<feature type="transmembrane region" description="Helical" evidence="6">
    <location>
        <begin position="606"/>
        <end position="627"/>
    </location>
</feature>
<dbReference type="PANTHER" id="PTHR33406:SF12">
    <property type="entry name" value="BLR2997 PROTEIN"/>
    <property type="match status" value="1"/>
</dbReference>
<comment type="subcellular location">
    <subcellularLocation>
        <location evidence="1">Cell membrane</location>
        <topology evidence="1">Multi-pass membrane protein</topology>
    </subcellularLocation>
</comment>
<feature type="transmembrane region" description="Helical" evidence="6">
    <location>
        <begin position="271"/>
        <end position="296"/>
    </location>
</feature>
<feature type="domain" description="SSD" evidence="7">
    <location>
        <begin position="578"/>
        <end position="702"/>
    </location>
</feature>
<keyword evidence="2" id="KW-1003">Cell membrane</keyword>
<dbReference type="SUPFAM" id="SSF82866">
    <property type="entry name" value="Multidrug efflux transporter AcrB transmembrane domain"/>
    <property type="match status" value="2"/>
</dbReference>
<accession>A0A2U2C7V6</accession>
<keyword evidence="4 6" id="KW-1133">Transmembrane helix</keyword>
<feature type="transmembrane region" description="Helical" evidence="6">
    <location>
        <begin position="580"/>
        <end position="600"/>
    </location>
</feature>